<name>A0A0F8ZHE4_9ZZZZ</name>
<organism evidence="1">
    <name type="scientific">marine sediment metagenome</name>
    <dbReference type="NCBI Taxonomy" id="412755"/>
    <lineage>
        <taxon>unclassified sequences</taxon>
        <taxon>metagenomes</taxon>
        <taxon>ecological metagenomes</taxon>
    </lineage>
</organism>
<protein>
    <submittedName>
        <fullName evidence="1">Uncharacterized protein</fullName>
    </submittedName>
</protein>
<comment type="caution">
    <text evidence="1">The sequence shown here is derived from an EMBL/GenBank/DDBJ whole genome shotgun (WGS) entry which is preliminary data.</text>
</comment>
<sequence length="48" mass="5423">KGMFGEPLEELMSLLSTPCTVEVEDQAKAELDFAREFATDWLMKKLSS</sequence>
<dbReference type="EMBL" id="LAZR01063506">
    <property type="protein sequence ID" value="KKK59381.1"/>
    <property type="molecule type" value="Genomic_DNA"/>
</dbReference>
<evidence type="ECO:0000313" key="1">
    <source>
        <dbReference type="EMBL" id="KKK59381.1"/>
    </source>
</evidence>
<dbReference type="AlphaFoldDB" id="A0A0F8ZHE4"/>
<feature type="non-terminal residue" evidence="1">
    <location>
        <position position="1"/>
    </location>
</feature>
<proteinExistence type="predicted"/>
<accession>A0A0F8ZHE4</accession>
<reference evidence="1" key="1">
    <citation type="journal article" date="2015" name="Nature">
        <title>Complex archaea that bridge the gap between prokaryotes and eukaryotes.</title>
        <authorList>
            <person name="Spang A."/>
            <person name="Saw J.H."/>
            <person name="Jorgensen S.L."/>
            <person name="Zaremba-Niedzwiedzka K."/>
            <person name="Martijn J."/>
            <person name="Lind A.E."/>
            <person name="van Eijk R."/>
            <person name="Schleper C."/>
            <person name="Guy L."/>
            <person name="Ettema T.J."/>
        </authorList>
    </citation>
    <scope>NUCLEOTIDE SEQUENCE</scope>
</reference>
<gene>
    <name evidence="1" type="ORF">LCGC14_3034970</name>
</gene>